<organism evidence="1 2">
    <name type="scientific">Pandoraea apista</name>
    <dbReference type="NCBI Taxonomy" id="93218"/>
    <lineage>
        <taxon>Bacteria</taxon>
        <taxon>Pseudomonadati</taxon>
        <taxon>Pseudomonadota</taxon>
        <taxon>Betaproteobacteria</taxon>
        <taxon>Burkholderiales</taxon>
        <taxon>Burkholderiaceae</taxon>
        <taxon>Pandoraea</taxon>
    </lineage>
</organism>
<name>A0A5E5PA97_9BURK</name>
<reference evidence="1 2" key="1">
    <citation type="submission" date="2019-08" db="EMBL/GenBank/DDBJ databases">
        <authorList>
            <person name="Peeters C."/>
        </authorList>
    </citation>
    <scope>NUCLEOTIDE SEQUENCE [LARGE SCALE GENOMIC DNA]</scope>
    <source>
        <strain evidence="1 2">LMG 18089</strain>
    </source>
</reference>
<sequence length="430" mass="48389">MLTDLDELVAECPDPRSRKYVSESVKCYKAGAYRSAVVSCWIAVAFDIVDKIRELSAIGDAMAQEVIARFDTARQNGDLRAALAFEKELLPLARDKFQFISHIEFIDLERLLADRNRCAHPSMVSDTEVFEASAELAPLHIVNATRYVLSQPAAQGKQALARLQTELDSNFFPAKREDILIFLKAGPLAKPRESLLKNFLAILLKRVTKPPVAISWEKTHQAVEALFAVSDLHPGPWKLHIKELLSTLMPTLQDDDALRKAADLVGWRQNAELWSYVDEAGRLRLRTFVKHFPSGSVGHLEFYLSNPKSPFYDDAKDRIDRASTEELFGTIWFDTPPAVIERAIALYKQCDSFASANAFAKDLRGFLKDSEDPEKHLSMLARAAKSNGQISGSNQFVPLVREFVRERFPDVDQARRMLNEENLAEAAEAL</sequence>
<accession>A0A5E5PA97</accession>
<gene>
    <name evidence="1" type="ORF">PAP18089_04176</name>
</gene>
<dbReference type="Proteomes" id="UP000364291">
    <property type="component" value="Unassembled WGS sequence"/>
</dbReference>
<evidence type="ECO:0000313" key="2">
    <source>
        <dbReference type="Proteomes" id="UP000364291"/>
    </source>
</evidence>
<proteinExistence type="predicted"/>
<protein>
    <submittedName>
        <fullName evidence="1">Uncharacterized protein</fullName>
    </submittedName>
</protein>
<dbReference type="AlphaFoldDB" id="A0A5E5PA97"/>
<dbReference type="EMBL" id="CABPSX010000010">
    <property type="protein sequence ID" value="VVG73173.1"/>
    <property type="molecule type" value="Genomic_DNA"/>
</dbReference>
<evidence type="ECO:0000313" key="1">
    <source>
        <dbReference type="EMBL" id="VVG73173.1"/>
    </source>
</evidence>